<dbReference type="Pfam" id="PF04969">
    <property type="entry name" value="CS"/>
    <property type="match status" value="1"/>
</dbReference>
<dbReference type="InterPro" id="IPR007052">
    <property type="entry name" value="CS_dom"/>
</dbReference>
<dbReference type="GO" id="GO:0006457">
    <property type="term" value="P:protein folding"/>
    <property type="evidence" value="ECO:0007669"/>
    <property type="project" value="TreeGrafter"/>
</dbReference>
<evidence type="ECO:0000256" key="1">
    <source>
        <dbReference type="ARBA" id="ARBA00025733"/>
    </source>
</evidence>
<sequence>RHPEVLWAQRPETLLVTINLRDIKNEKVTLLPDRLTFSGTANGTEYAFDIELFAEVVPEESKQAKTDYSLHMIIKKKAEDEPYWPRLTKEKVKLAYLRTDFDRWVDEDELEEQEGAAGGMQGFPGMEGMDFSQFGQGGDMNFDAMMGGAGDMEDEEEEEEEDAAADKAEAKQ</sequence>
<dbReference type="FunFam" id="2.60.40.790:FF:000039">
    <property type="entry name" value="CS domain containing protein"/>
    <property type="match status" value="1"/>
</dbReference>
<dbReference type="AlphaFoldDB" id="A0A4P9Z1R4"/>
<proteinExistence type="inferred from homology"/>
<protein>
    <submittedName>
        <fullName evidence="4">HSP20-like chaperone</fullName>
    </submittedName>
</protein>
<dbReference type="InterPro" id="IPR008978">
    <property type="entry name" value="HSP20-like_chaperone"/>
</dbReference>
<dbReference type="CDD" id="cd06465">
    <property type="entry name" value="p23_hB-ind1_like"/>
    <property type="match status" value="1"/>
</dbReference>
<feature type="compositionally biased region" description="Acidic residues" evidence="2">
    <location>
        <begin position="151"/>
        <end position="163"/>
    </location>
</feature>
<dbReference type="GO" id="GO:0051087">
    <property type="term" value="F:protein-folding chaperone binding"/>
    <property type="evidence" value="ECO:0007669"/>
    <property type="project" value="TreeGrafter"/>
</dbReference>
<dbReference type="SUPFAM" id="SSF49764">
    <property type="entry name" value="HSP20-like chaperones"/>
    <property type="match status" value="1"/>
</dbReference>
<dbReference type="GO" id="GO:0005634">
    <property type="term" value="C:nucleus"/>
    <property type="evidence" value="ECO:0007669"/>
    <property type="project" value="TreeGrafter"/>
</dbReference>
<feature type="domain" description="CS" evidence="3">
    <location>
        <begin position="1"/>
        <end position="88"/>
    </location>
</feature>
<dbReference type="PANTHER" id="PTHR22932">
    <property type="entry name" value="TELOMERASE-BINDING PROTEIN P23 HSP90 CO-CHAPERONE"/>
    <property type="match status" value="1"/>
</dbReference>
<gene>
    <name evidence="4" type="ORF">SYNPS1DRAFT_14204</name>
</gene>
<evidence type="ECO:0000259" key="3">
    <source>
        <dbReference type="PROSITE" id="PS51203"/>
    </source>
</evidence>
<dbReference type="GO" id="GO:0005829">
    <property type="term" value="C:cytosol"/>
    <property type="evidence" value="ECO:0007669"/>
    <property type="project" value="TreeGrafter"/>
</dbReference>
<dbReference type="PANTHER" id="PTHR22932:SF1">
    <property type="entry name" value="CO-CHAPERONE PROTEIN DAF-41"/>
    <property type="match status" value="1"/>
</dbReference>
<comment type="similarity">
    <text evidence="1">Belongs to the p23/wos2 family.</text>
</comment>
<name>A0A4P9Z1R4_9FUNG</name>
<dbReference type="Proteomes" id="UP000278143">
    <property type="component" value="Unassembled WGS sequence"/>
</dbReference>
<dbReference type="PROSITE" id="PS51203">
    <property type="entry name" value="CS"/>
    <property type="match status" value="1"/>
</dbReference>
<dbReference type="GO" id="GO:0051879">
    <property type="term" value="F:Hsp90 protein binding"/>
    <property type="evidence" value="ECO:0007669"/>
    <property type="project" value="InterPro"/>
</dbReference>
<accession>A0A4P9Z1R4</accession>
<reference evidence="5" key="1">
    <citation type="journal article" date="2018" name="Nat. Microbiol.">
        <title>Leveraging single-cell genomics to expand the fungal tree of life.</title>
        <authorList>
            <person name="Ahrendt S.R."/>
            <person name="Quandt C.A."/>
            <person name="Ciobanu D."/>
            <person name="Clum A."/>
            <person name="Salamov A."/>
            <person name="Andreopoulos B."/>
            <person name="Cheng J.F."/>
            <person name="Woyke T."/>
            <person name="Pelin A."/>
            <person name="Henrissat B."/>
            <person name="Reynolds N.K."/>
            <person name="Benny G.L."/>
            <person name="Smith M.E."/>
            <person name="James T.Y."/>
            <person name="Grigoriev I.V."/>
        </authorList>
    </citation>
    <scope>NUCLEOTIDE SEQUENCE [LARGE SCALE GENOMIC DNA]</scope>
    <source>
        <strain evidence="5">Benny S71-1</strain>
    </source>
</reference>
<feature type="region of interest" description="Disordered" evidence="2">
    <location>
        <begin position="129"/>
        <end position="172"/>
    </location>
</feature>
<dbReference type="Gene3D" id="2.60.40.790">
    <property type="match status" value="1"/>
</dbReference>
<evidence type="ECO:0000313" key="4">
    <source>
        <dbReference type="EMBL" id="RKP26423.1"/>
    </source>
</evidence>
<keyword evidence="5" id="KW-1185">Reference proteome</keyword>
<feature type="non-terminal residue" evidence="4">
    <location>
        <position position="1"/>
    </location>
</feature>
<organism evidence="4 5">
    <name type="scientific">Syncephalis pseudoplumigaleata</name>
    <dbReference type="NCBI Taxonomy" id="1712513"/>
    <lineage>
        <taxon>Eukaryota</taxon>
        <taxon>Fungi</taxon>
        <taxon>Fungi incertae sedis</taxon>
        <taxon>Zoopagomycota</taxon>
        <taxon>Zoopagomycotina</taxon>
        <taxon>Zoopagomycetes</taxon>
        <taxon>Zoopagales</taxon>
        <taxon>Piptocephalidaceae</taxon>
        <taxon>Syncephalis</taxon>
    </lineage>
</organism>
<dbReference type="InterPro" id="IPR045250">
    <property type="entry name" value="p23-like"/>
</dbReference>
<evidence type="ECO:0000313" key="5">
    <source>
        <dbReference type="Proteomes" id="UP000278143"/>
    </source>
</evidence>
<dbReference type="EMBL" id="KZ989429">
    <property type="protein sequence ID" value="RKP26423.1"/>
    <property type="molecule type" value="Genomic_DNA"/>
</dbReference>
<evidence type="ECO:0000256" key="2">
    <source>
        <dbReference type="SAM" id="MobiDB-lite"/>
    </source>
</evidence>
<dbReference type="GO" id="GO:0051131">
    <property type="term" value="P:chaperone-mediated protein complex assembly"/>
    <property type="evidence" value="ECO:0007669"/>
    <property type="project" value="TreeGrafter"/>
</dbReference>
<dbReference type="OrthoDB" id="1564555at2759"/>